<dbReference type="AlphaFoldDB" id="A0A1T5DZB9"/>
<dbReference type="InterPro" id="IPR029470">
    <property type="entry name" value="PDDEXK_4"/>
</dbReference>
<gene>
    <name evidence="1" type="ORF">SAMN05660776_2891</name>
</gene>
<dbReference type="RefSeq" id="WP_079721728.1">
    <property type="nucleotide sequence ID" value="NZ_FUYY01000007.1"/>
</dbReference>
<dbReference type="EMBL" id="FUYY01000007">
    <property type="protein sequence ID" value="SKB76929.1"/>
    <property type="molecule type" value="Genomic_DNA"/>
</dbReference>
<proteinExistence type="predicted"/>
<evidence type="ECO:0000313" key="1">
    <source>
        <dbReference type="EMBL" id="SKB76929.1"/>
    </source>
</evidence>
<keyword evidence="2" id="KW-1185">Reference proteome</keyword>
<accession>A0A1T5DZB9</accession>
<dbReference type="STRING" id="241145.SAMN05660776_2891"/>
<organism evidence="1 2">
    <name type="scientific">Salegentibacter holothuriorum</name>
    <dbReference type="NCBI Taxonomy" id="241145"/>
    <lineage>
        <taxon>Bacteria</taxon>
        <taxon>Pseudomonadati</taxon>
        <taxon>Bacteroidota</taxon>
        <taxon>Flavobacteriia</taxon>
        <taxon>Flavobacteriales</taxon>
        <taxon>Flavobacteriaceae</taxon>
        <taxon>Salegentibacter</taxon>
    </lineage>
</organism>
<dbReference type="Proteomes" id="UP000190230">
    <property type="component" value="Unassembled WGS sequence"/>
</dbReference>
<dbReference type="Pfam" id="PF14281">
    <property type="entry name" value="PDDEXK_4"/>
    <property type="match status" value="1"/>
</dbReference>
<dbReference type="OrthoDB" id="6346224at2"/>
<protein>
    <submittedName>
        <fullName evidence="1">PD-(D/E)XK nuclease superfamily protein</fullName>
    </submittedName>
</protein>
<sequence>MAEIKANKQNLKNLLERSETIIKHHNEITIAKGEHFNLFSVLGIESRENKTHSAFLIELLNPNGTHLQKDIFLKLFLQVIQREITKQEKNEKAAQKKLINNFINSTNTTVSPEISIGRRNDHNKEGGRIDIFIENRNNIICIENKIYAQDQNCQIERYCNYPKENTVLYLTLKVDSPSKQSSGNLKAGKDFYNISYKEHISDWLGLCLKEVPNLTSVRESINQYILLIKKLTHTMEIKEKQELQKVMAGYLEETAFIVENYEAMTTKLKSNFRKDVKKGLLEKLDSEIFTLKNGKSTHKSKSQLWVVFTSYPEAEVKFGLESFSGRGHIGGNLFVGIWNKDGVSLLVESIQEVNKINNWWKQTQRLYTEDGNEINLNHNYTLKILTNPSSEKYQKLVEEIVNQAVQFIMDYKNDVLSAIQNKKSLPLNIS</sequence>
<name>A0A1T5DZB9_9FLAO</name>
<evidence type="ECO:0000313" key="2">
    <source>
        <dbReference type="Proteomes" id="UP000190230"/>
    </source>
</evidence>
<reference evidence="2" key="1">
    <citation type="submission" date="2017-02" db="EMBL/GenBank/DDBJ databases">
        <authorList>
            <person name="Varghese N."/>
            <person name="Submissions S."/>
        </authorList>
    </citation>
    <scope>NUCLEOTIDE SEQUENCE [LARGE SCALE GENOMIC DNA]</scope>
    <source>
        <strain evidence="2">DSM 23405</strain>
    </source>
</reference>